<organism evidence="1 2">
    <name type="scientific">Sorangium cellulosum</name>
    <name type="common">Polyangium cellulosum</name>
    <dbReference type="NCBI Taxonomy" id="56"/>
    <lineage>
        <taxon>Bacteria</taxon>
        <taxon>Pseudomonadati</taxon>
        <taxon>Myxococcota</taxon>
        <taxon>Polyangia</taxon>
        <taxon>Polyangiales</taxon>
        <taxon>Polyangiaceae</taxon>
        <taxon>Sorangium</taxon>
    </lineage>
</organism>
<protein>
    <recommendedName>
        <fullName evidence="3">Circularly permuted type 2 ATP-grasp protein</fullName>
    </recommendedName>
</protein>
<reference evidence="1 2" key="1">
    <citation type="submission" date="2014-02" db="EMBL/GenBank/DDBJ databases">
        <title>The small core and large imbalanced accessory genome model reveals a collaborative survival strategy of Sorangium cellulosum strains in nature.</title>
        <authorList>
            <person name="Han K."/>
            <person name="Peng R."/>
            <person name="Blom J."/>
            <person name="Li Y.-Z."/>
        </authorList>
    </citation>
    <scope>NUCLEOTIDE SEQUENCE [LARGE SCALE GENOMIC DNA]</scope>
    <source>
        <strain evidence="1 2">So0157-25</strain>
    </source>
</reference>
<dbReference type="AlphaFoldDB" id="A0A150PHZ3"/>
<name>A0A150PHZ3_SORCE</name>
<gene>
    <name evidence="1" type="ORF">BE08_39505</name>
</gene>
<dbReference type="Proteomes" id="UP000075420">
    <property type="component" value="Unassembled WGS sequence"/>
</dbReference>
<evidence type="ECO:0000313" key="2">
    <source>
        <dbReference type="Proteomes" id="UP000075420"/>
    </source>
</evidence>
<comment type="caution">
    <text evidence="1">The sequence shown here is derived from an EMBL/GenBank/DDBJ whole genome shotgun (WGS) entry which is preliminary data.</text>
</comment>
<sequence>MEPTFRRAFNAAFGPSTYAEYLGRLERRLGCSIPFRVAETPLFLPAALRGDLERSATEIVRQISSPALIARMKRAIPAHLDVPGMDALPSCAQVDFAIVRGPDGGLCGKVVELQAFPSLYALMLVQTEIMTEVLAAMPGLDRRWSCCFGGRSRDDVLAQLRRAILAGEPEESVVLLDLHPEQQKTYPDFVATKQLVGVDAVCPTALVREDGRLFRRVGGRLVQVRRLYNRVVFDEIEAKRVELPFRYDEPLDVTWCSHPNWYWTWSKYTLPHIDHPAVPRAWTLDALDRVPEDLERYVLKPLFSFAGSGVKVDVTPEHVAAIPEAERPRWLLQEKIAYEPALLMPDGTGVKAEVRMMFLRAPDEPELSLVLNLVRLSRGRMLGVDQNRDLTWVGGTVGIWPAD</sequence>
<accession>A0A150PHZ3</accession>
<dbReference type="EMBL" id="JELY01001581">
    <property type="protein sequence ID" value="KYF55280.1"/>
    <property type="molecule type" value="Genomic_DNA"/>
</dbReference>
<evidence type="ECO:0008006" key="3">
    <source>
        <dbReference type="Google" id="ProtNLM"/>
    </source>
</evidence>
<evidence type="ECO:0000313" key="1">
    <source>
        <dbReference type="EMBL" id="KYF55280.1"/>
    </source>
</evidence>
<proteinExistence type="predicted"/>